<keyword evidence="3" id="KW-1185">Reference proteome</keyword>
<evidence type="ECO:0000313" key="3">
    <source>
        <dbReference type="Proteomes" id="UP000604083"/>
    </source>
</evidence>
<organism evidence="2 3">
    <name type="scientific">Roseibacillus ishigakijimensis</name>
    <dbReference type="NCBI Taxonomy" id="454146"/>
    <lineage>
        <taxon>Bacteria</taxon>
        <taxon>Pseudomonadati</taxon>
        <taxon>Verrucomicrobiota</taxon>
        <taxon>Verrucomicrobiia</taxon>
        <taxon>Verrucomicrobiales</taxon>
        <taxon>Verrucomicrobiaceae</taxon>
        <taxon>Roseibacillus</taxon>
    </lineage>
</organism>
<name>A0A934RQ65_9BACT</name>
<feature type="compositionally biased region" description="Acidic residues" evidence="1">
    <location>
        <begin position="209"/>
        <end position="227"/>
    </location>
</feature>
<feature type="region of interest" description="Disordered" evidence="1">
    <location>
        <begin position="170"/>
        <end position="227"/>
    </location>
</feature>
<accession>A0A934RQ65</accession>
<protein>
    <submittedName>
        <fullName evidence="2">Uncharacterized protein</fullName>
    </submittedName>
</protein>
<reference evidence="2" key="1">
    <citation type="submission" date="2021-01" db="EMBL/GenBank/DDBJ databases">
        <title>Modified the classification status of verrucomicrobia.</title>
        <authorList>
            <person name="Feng X."/>
        </authorList>
    </citation>
    <scope>NUCLEOTIDE SEQUENCE</scope>
    <source>
        <strain evidence="2">KCTC 12986</strain>
    </source>
</reference>
<evidence type="ECO:0000256" key="1">
    <source>
        <dbReference type="SAM" id="MobiDB-lite"/>
    </source>
</evidence>
<sequence length="227" mass="25407">MIGNPNPMLETYSIKSRSHRCHVTGEAFVEDQPFIAAIFPDPEGPGYLRMDYSLPAWEQRGAEDPVPFSFWRSHYRPPEKESKAEVTPHDPETLFVKLVEEDEEHTENARFILAAMLERKKIIRETDTQELESGLMRLYEHRKTGDVYLIRDPQIALADVASIQEEVQALLDPKEPPAPPAEEEGEEAEGERPPAETADGEAPPAPEEAAGEDEPPSPEEEDGPPSA</sequence>
<dbReference type="Proteomes" id="UP000604083">
    <property type="component" value="Unassembled WGS sequence"/>
</dbReference>
<dbReference type="RefSeq" id="WP_200391268.1">
    <property type="nucleotide sequence ID" value="NZ_JAENIO010000014.1"/>
</dbReference>
<dbReference type="EMBL" id="JAENIO010000014">
    <property type="protein sequence ID" value="MBK1833832.1"/>
    <property type="molecule type" value="Genomic_DNA"/>
</dbReference>
<dbReference type="AlphaFoldDB" id="A0A934RQ65"/>
<evidence type="ECO:0000313" key="2">
    <source>
        <dbReference type="EMBL" id="MBK1833832.1"/>
    </source>
</evidence>
<comment type="caution">
    <text evidence="2">The sequence shown here is derived from an EMBL/GenBank/DDBJ whole genome shotgun (WGS) entry which is preliminary data.</text>
</comment>
<gene>
    <name evidence="2" type="ORF">JIN78_07160</name>
</gene>
<proteinExistence type="predicted"/>